<dbReference type="Proteomes" id="UP001596065">
    <property type="component" value="Unassembled WGS sequence"/>
</dbReference>
<evidence type="ECO:0000256" key="2">
    <source>
        <dbReference type="ARBA" id="ARBA00022692"/>
    </source>
</evidence>
<feature type="transmembrane region" description="Helical" evidence="6">
    <location>
        <begin position="22"/>
        <end position="41"/>
    </location>
</feature>
<feature type="domain" description="Major facilitator superfamily (MFS) profile" evidence="7">
    <location>
        <begin position="1"/>
        <end position="117"/>
    </location>
</feature>
<proteinExistence type="predicted"/>
<dbReference type="SUPFAM" id="SSF103473">
    <property type="entry name" value="MFS general substrate transporter"/>
    <property type="match status" value="1"/>
</dbReference>
<dbReference type="Gene3D" id="1.20.1720.10">
    <property type="entry name" value="Multidrug resistance protein D"/>
    <property type="match status" value="1"/>
</dbReference>
<evidence type="ECO:0000259" key="7">
    <source>
        <dbReference type="PROSITE" id="PS50850"/>
    </source>
</evidence>
<keyword evidence="9" id="KW-1185">Reference proteome</keyword>
<keyword evidence="4 6" id="KW-0472">Membrane</keyword>
<dbReference type="PANTHER" id="PTHR42718:SF39">
    <property type="entry name" value="ACTINORHODIN TRANSPORTER-RELATED"/>
    <property type="match status" value="1"/>
</dbReference>
<dbReference type="PROSITE" id="PS50850">
    <property type="entry name" value="MFS"/>
    <property type="match status" value="1"/>
</dbReference>
<dbReference type="EMBL" id="JBHSOE010000007">
    <property type="protein sequence ID" value="MFC5655140.1"/>
    <property type="molecule type" value="Genomic_DNA"/>
</dbReference>
<keyword evidence="5" id="KW-0046">Antibiotic resistance</keyword>
<name>A0ABW0WA90_STRNO</name>
<evidence type="ECO:0000256" key="1">
    <source>
        <dbReference type="ARBA" id="ARBA00004651"/>
    </source>
</evidence>
<feature type="transmembrane region" description="Helical" evidence="6">
    <location>
        <begin position="80"/>
        <end position="103"/>
    </location>
</feature>
<evidence type="ECO:0000256" key="3">
    <source>
        <dbReference type="ARBA" id="ARBA00022989"/>
    </source>
</evidence>
<comment type="subcellular location">
    <subcellularLocation>
        <location evidence="1">Cell membrane</location>
        <topology evidence="1">Multi-pass membrane protein</topology>
    </subcellularLocation>
</comment>
<protein>
    <submittedName>
        <fullName evidence="8">MFS transporter</fullName>
    </submittedName>
</protein>
<dbReference type="RefSeq" id="WP_344348223.1">
    <property type="nucleotide sequence ID" value="NZ_BAAASM010000014.1"/>
</dbReference>
<evidence type="ECO:0000256" key="5">
    <source>
        <dbReference type="ARBA" id="ARBA00023251"/>
    </source>
</evidence>
<dbReference type="InterPro" id="IPR005829">
    <property type="entry name" value="Sugar_transporter_CS"/>
</dbReference>
<comment type="caution">
    <text evidence="8">The sequence shown here is derived from an EMBL/GenBank/DDBJ whole genome shotgun (WGS) entry which is preliminary data.</text>
</comment>
<dbReference type="PANTHER" id="PTHR42718">
    <property type="entry name" value="MAJOR FACILITATOR SUPERFAMILY MULTIDRUG TRANSPORTER MFSC"/>
    <property type="match status" value="1"/>
</dbReference>
<sequence length="117" mass="12007">MSCAVVLITGGRLADLYGRKRVFVIGTAVFTLSSLACAVAGEPGVLIGARIVQGLGAALMVPQVFAVITLTVPARDRHRVYGVLGVVMGMAPVGGQLVGGLLIGADLLGSGWRSVFW</sequence>
<dbReference type="PROSITE" id="PS00216">
    <property type="entry name" value="SUGAR_TRANSPORT_1"/>
    <property type="match status" value="1"/>
</dbReference>
<dbReference type="InterPro" id="IPR020846">
    <property type="entry name" value="MFS_dom"/>
</dbReference>
<evidence type="ECO:0000256" key="6">
    <source>
        <dbReference type="SAM" id="Phobius"/>
    </source>
</evidence>
<feature type="transmembrane region" description="Helical" evidence="6">
    <location>
        <begin position="47"/>
        <end position="68"/>
    </location>
</feature>
<reference evidence="9" key="1">
    <citation type="journal article" date="2019" name="Int. J. Syst. Evol. Microbiol.">
        <title>The Global Catalogue of Microorganisms (GCM) 10K type strain sequencing project: providing services to taxonomists for standard genome sequencing and annotation.</title>
        <authorList>
            <consortium name="The Broad Institute Genomics Platform"/>
            <consortium name="The Broad Institute Genome Sequencing Center for Infectious Disease"/>
            <person name="Wu L."/>
            <person name="Ma J."/>
        </authorList>
    </citation>
    <scope>NUCLEOTIDE SEQUENCE [LARGE SCALE GENOMIC DNA]</scope>
    <source>
        <strain evidence="9">KCTC 5701</strain>
    </source>
</reference>
<keyword evidence="3 6" id="KW-1133">Transmembrane helix</keyword>
<dbReference type="InterPro" id="IPR036259">
    <property type="entry name" value="MFS_trans_sf"/>
</dbReference>
<gene>
    <name evidence="8" type="ORF">ACFP3J_06505</name>
</gene>
<accession>A0ABW0WA90</accession>
<dbReference type="Pfam" id="PF07690">
    <property type="entry name" value="MFS_1"/>
    <property type="match status" value="1"/>
</dbReference>
<evidence type="ECO:0000256" key="4">
    <source>
        <dbReference type="ARBA" id="ARBA00023136"/>
    </source>
</evidence>
<dbReference type="InterPro" id="IPR011701">
    <property type="entry name" value="MFS"/>
</dbReference>
<evidence type="ECO:0000313" key="9">
    <source>
        <dbReference type="Proteomes" id="UP001596065"/>
    </source>
</evidence>
<evidence type="ECO:0000313" key="8">
    <source>
        <dbReference type="EMBL" id="MFC5655140.1"/>
    </source>
</evidence>
<keyword evidence="2 6" id="KW-0812">Transmembrane</keyword>
<organism evidence="8 9">
    <name type="scientific">Streptomyces nogalater</name>
    <dbReference type="NCBI Taxonomy" id="38314"/>
    <lineage>
        <taxon>Bacteria</taxon>
        <taxon>Bacillati</taxon>
        <taxon>Actinomycetota</taxon>
        <taxon>Actinomycetes</taxon>
        <taxon>Kitasatosporales</taxon>
        <taxon>Streptomycetaceae</taxon>
        <taxon>Streptomyces</taxon>
    </lineage>
</organism>